<evidence type="ECO:0000313" key="12">
    <source>
        <dbReference type="Proteomes" id="UP000830167"/>
    </source>
</evidence>
<accession>A0ABY4CLH3</accession>
<name>A0ABY4CLH3_9BACL</name>
<feature type="domain" description="Arginine repressor C-terminal" evidence="10">
    <location>
        <begin position="80"/>
        <end position="144"/>
    </location>
</feature>
<comment type="pathway">
    <text evidence="7">Amino-acid biosynthesis; L-arginine biosynthesis [regulation].</text>
</comment>
<keyword evidence="12" id="KW-1185">Reference proteome</keyword>
<proteinExistence type="inferred from homology"/>
<dbReference type="Pfam" id="PF01316">
    <property type="entry name" value="Arg_repressor"/>
    <property type="match status" value="1"/>
</dbReference>
<dbReference type="Gene3D" id="3.30.1360.40">
    <property type="match status" value="1"/>
</dbReference>
<dbReference type="InterPro" id="IPR036390">
    <property type="entry name" value="WH_DNA-bd_sf"/>
</dbReference>
<dbReference type="InterPro" id="IPR036388">
    <property type="entry name" value="WH-like_DNA-bd_sf"/>
</dbReference>
<evidence type="ECO:0000256" key="1">
    <source>
        <dbReference type="ARBA" id="ARBA00004496"/>
    </source>
</evidence>
<dbReference type="RefSeq" id="WP_347436784.1">
    <property type="nucleotide sequence ID" value="NZ_CP089291.1"/>
</dbReference>
<keyword evidence="4 7" id="KW-0805">Transcription regulation</keyword>
<keyword evidence="3 7" id="KW-0963">Cytoplasm</keyword>
<keyword evidence="7" id="KW-0055">Arginine biosynthesis</keyword>
<evidence type="ECO:0000259" key="10">
    <source>
        <dbReference type="Pfam" id="PF02863"/>
    </source>
</evidence>
<evidence type="ECO:0000256" key="3">
    <source>
        <dbReference type="ARBA" id="ARBA00022490"/>
    </source>
</evidence>
<evidence type="ECO:0000313" key="11">
    <source>
        <dbReference type="EMBL" id="UOF90096.1"/>
    </source>
</evidence>
<sequence>MKGHRLLKIRELITQHAIETQEELVDMLSELGFTVTQATVSRDIKELHLVKVPMDDGRYKYSLPAEPKYNPELKLKRLLMDAFVTIDRANNLIVIRMLPGNAQAVGALLDAMDWDIMGTIAGDDTILLICKTNEMAEDITERILNYL</sequence>
<dbReference type="SUPFAM" id="SSF55252">
    <property type="entry name" value="C-terminal domain of arginine repressor"/>
    <property type="match status" value="1"/>
</dbReference>
<comment type="function">
    <text evidence="7">Regulates arginine biosynthesis genes.</text>
</comment>
<evidence type="ECO:0000256" key="6">
    <source>
        <dbReference type="ARBA" id="ARBA00023163"/>
    </source>
</evidence>
<dbReference type="EMBL" id="CP089291">
    <property type="protein sequence ID" value="UOF90096.1"/>
    <property type="molecule type" value="Genomic_DNA"/>
</dbReference>
<organism evidence="11 12">
    <name type="scientific">Fodinisporobacter ferrooxydans</name>
    <dbReference type="NCBI Taxonomy" id="2901836"/>
    <lineage>
        <taxon>Bacteria</taxon>
        <taxon>Bacillati</taxon>
        <taxon>Bacillota</taxon>
        <taxon>Bacilli</taxon>
        <taxon>Bacillales</taxon>
        <taxon>Alicyclobacillaceae</taxon>
        <taxon>Fodinisporobacter</taxon>
    </lineage>
</organism>
<evidence type="ECO:0000256" key="8">
    <source>
        <dbReference type="NCBIfam" id="TIGR01529"/>
    </source>
</evidence>
<comment type="subcellular location">
    <subcellularLocation>
        <location evidence="1 7">Cytoplasm</location>
    </subcellularLocation>
</comment>
<evidence type="ECO:0000256" key="4">
    <source>
        <dbReference type="ARBA" id="ARBA00023015"/>
    </source>
</evidence>
<evidence type="ECO:0000256" key="5">
    <source>
        <dbReference type="ARBA" id="ARBA00023125"/>
    </source>
</evidence>
<dbReference type="HAMAP" id="MF_00173">
    <property type="entry name" value="Arg_repressor"/>
    <property type="match status" value="1"/>
</dbReference>
<dbReference type="InterPro" id="IPR020900">
    <property type="entry name" value="Arg_repress_DNA-bd"/>
</dbReference>
<keyword evidence="5 7" id="KW-0238">DNA-binding</keyword>
<dbReference type="PANTHER" id="PTHR34471">
    <property type="entry name" value="ARGININE REPRESSOR"/>
    <property type="match status" value="1"/>
</dbReference>
<reference evidence="11" key="1">
    <citation type="submission" date="2021-12" db="EMBL/GenBank/DDBJ databases">
        <title>Alicyclobacillaceae gen. nov., sp. nov., isolated from chalcocite enrichment system.</title>
        <authorList>
            <person name="Jiang Z."/>
        </authorList>
    </citation>
    <scope>NUCLEOTIDE SEQUENCE</scope>
    <source>
        <strain evidence="11">MYW30-H2</strain>
    </source>
</reference>
<dbReference type="PANTHER" id="PTHR34471:SF1">
    <property type="entry name" value="ARGININE REPRESSOR"/>
    <property type="match status" value="1"/>
</dbReference>
<dbReference type="InterPro" id="IPR001669">
    <property type="entry name" value="Arg_repress"/>
</dbReference>
<evidence type="ECO:0000259" key="9">
    <source>
        <dbReference type="Pfam" id="PF01316"/>
    </source>
</evidence>
<protein>
    <recommendedName>
        <fullName evidence="7 8">Arginine repressor</fullName>
    </recommendedName>
</protein>
<dbReference type="SUPFAM" id="SSF46785">
    <property type="entry name" value="Winged helix' DNA-binding domain"/>
    <property type="match status" value="1"/>
</dbReference>
<feature type="domain" description="Arginine repressor DNA-binding" evidence="9">
    <location>
        <begin position="2"/>
        <end position="67"/>
    </location>
</feature>
<keyword evidence="6 7" id="KW-0804">Transcription</keyword>
<evidence type="ECO:0000256" key="2">
    <source>
        <dbReference type="ARBA" id="ARBA00008316"/>
    </source>
</evidence>
<keyword evidence="7" id="KW-0678">Repressor</keyword>
<dbReference type="InterPro" id="IPR020899">
    <property type="entry name" value="Arg_repress_C"/>
</dbReference>
<dbReference type="Gene3D" id="1.10.10.10">
    <property type="entry name" value="Winged helix-like DNA-binding domain superfamily/Winged helix DNA-binding domain"/>
    <property type="match status" value="1"/>
</dbReference>
<dbReference type="NCBIfam" id="TIGR01529">
    <property type="entry name" value="argR_whole"/>
    <property type="match status" value="1"/>
</dbReference>
<evidence type="ECO:0000256" key="7">
    <source>
        <dbReference type="HAMAP-Rule" id="MF_00173"/>
    </source>
</evidence>
<dbReference type="Proteomes" id="UP000830167">
    <property type="component" value="Chromosome"/>
</dbReference>
<dbReference type="Pfam" id="PF02863">
    <property type="entry name" value="Arg_repressor_C"/>
    <property type="match status" value="1"/>
</dbReference>
<dbReference type="NCBIfam" id="NF003281">
    <property type="entry name" value="PRK04280.1"/>
    <property type="match status" value="1"/>
</dbReference>
<gene>
    <name evidence="7 11" type="primary">argR</name>
    <name evidence="11" type="ORF">LSG31_19875</name>
</gene>
<comment type="similarity">
    <text evidence="2 7">Belongs to the ArgR family.</text>
</comment>
<dbReference type="PRINTS" id="PR01467">
    <property type="entry name" value="ARGREPRESSOR"/>
</dbReference>
<keyword evidence="7" id="KW-0028">Amino-acid biosynthesis</keyword>
<dbReference type="InterPro" id="IPR036251">
    <property type="entry name" value="Arg_repress_C_sf"/>
</dbReference>